<evidence type="ECO:0000259" key="8">
    <source>
        <dbReference type="PROSITE" id="PS51464"/>
    </source>
</evidence>
<dbReference type="InterPro" id="IPR046348">
    <property type="entry name" value="SIS_dom_sf"/>
</dbReference>
<dbReference type="NCBIfam" id="TIGR00393">
    <property type="entry name" value="kpsF"/>
    <property type="match status" value="1"/>
</dbReference>
<feature type="site" description="Catalytically relevant" evidence="5">
    <location>
        <position position="148"/>
    </location>
</feature>
<evidence type="ECO:0000256" key="5">
    <source>
        <dbReference type="PIRSR" id="PIRSR004692-3"/>
    </source>
</evidence>
<proteinExistence type="inferred from homology"/>
<dbReference type="Pfam" id="PF00571">
    <property type="entry name" value="CBS"/>
    <property type="match status" value="2"/>
</dbReference>
<dbReference type="PROSITE" id="PS51464">
    <property type="entry name" value="SIS"/>
    <property type="match status" value="1"/>
</dbReference>
<dbReference type="PANTHER" id="PTHR47476">
    <property type="match status" value="1"/>
</dbReference>
<dbReference type="SUPFAM" id="SSF53697">
    <property type="entry name" value="SIS domain"/>
    <property type="match status" value="1"/>
</dbReference>
<dbReference type="GO" id="GO:0019146">
    <property type="term" value="F:arabinose-5-phosphate isomerase activity"/>
    <property type="evidence" value="ECO:0007669"/>
    <property type="project" value="UniProtKB-EC"/>
</dbReference>
<dbReference type="PROSITE" id="PS51371">
    <property type="entry name" value="CBS"/>
    <property type="match status" value="2"/>
</dbReference>
<dbReference type="RefSeq" id="WP_013712597.1">
    <property type="nucleotide sequence ID" value="NC_015408.1"/>
</dbReference>
<dbReference type="CDD" id="cd05014">
    <property type="entry name" value="SIS_Kpsf"/>
    <property type="match status" value="1"/>
</dbReference>
<dbReference type="AlphaFoldDB" id="A0AA34WHX3"/>
<name>A0AA34WHX3_CHLPE</name>
<sequence>MSSSAVFIDICHEILNKQKDALDEFFKIFHGEEVAKLAERILHHSGWIFFSGVGKSGYVARKIVATLQSLSERALFLSHGDLLHGDIGVVQEGDIVCLFSKSGETQELLDSLPYLKTRGVTLVAITSSPYSSLAISADFVVVLPVVPELDPFDLIPTTSTTCQMLFGDLLAMMLLQGRGVTLSTYGENHPSGKIGLKAKGRVRDYMFPKTEVPFCAPEDTVHDTLEIFSSYGCGCVCVVTPNYELLGIFTDGDLRRALAHYGGEVLSLALKEVMTARPRVVEREADVTTALQIMEARNPITALPVVNNITQNSVVGLLHVHTLAKAGLL</sequence>
<dbReference type="PIRSF" id="PIRSF004692">
    <property type="entry name" value="KdsD_KpsF"/>
    <property type="match status" value="1"/>
</dbReference>
<protein>
    <submittedName>
        <fullName evidence="9">Carbohydrate isomerase, KpsF/GutQ family</fullName>
        <ecNumber evidence="9">5.3.1.13</ecNumber>
    </submittedName>
</protein>
<feature type="domain" description="CBS" evidence="7">
    <location>
        <begin position="274"/>
        <end position="329"/>
    </location>
</feature>
<feature type="domain" description="SIS" evidence="8">
    <location>
        <begin position="37"/>
        <end position="180"/>
    </location>
</feature>
<dbReference type="KEGG" id="cpm:G5S_0543"/>
<evidence type="ECO:0000256" key="4">
    <source>
        <dbReference type="PIRNR" id="PIRNR004692"/>
    </source>
</evidence>
<evidence type="ECO:0000256" key="2">
    <source>
        <dbReference type="ARBA" id="ARBA00022737"/>
    </source>
</evidence>
<dbReference type="PANTHER" id="PTHR47476:SF2">
    <property type="entry name" value="ARABINOSE 5-PHOSPHATE ISOMERASE-RELATED"/>
    <property type="match status" value="1"/>
</dbReference>
<dbReference type="CDD" id="cd04604">
    <property type="entry name" value="CBS_pair_SIS_assoc"/>
    <property type="match status" value="1"/>
</dbReference>
<organism evidence="9 10">
    <name type="scientific">Chlamydia pecorum (strain ATCC VR-628 / DSM 29919 / E58)</name>
    <name type="common">Chlamydophila pecorum</name>
    <dbReference type="NCBI Taxonomy" id="331635"/>
    <lineage>
        <taxon>Bacteria</taxon>
        <taxon>Pseudomonadati</taxon>
        <taxon>Chlamydiota</taxon>
        <taxon>Chlamydiia</taxon>
        <taxon>Chlamydiales</taxon>
        <taxon>Chlamydiaceae</taxon>
        <taxon>Chlamydia/Chlamydophila group</taxon>
        <taxon>Chlamydia</taxon>
    </lineage>
</organism>
<dbReference type="InterPro" id="IPR001347">
    <property type="entry name" value="SIS_dom"/>
</dbReference>
<keyword evidence="9" id="KW-0413">Isomerase</keyword>
<feature type="site" description="Catalytically relevant" evidence="5">
    <location>
        <position position="107"/>
    </location>
</feature>
<dbReference type="EMBL" id="CP002608">
    <property type="protein sequence ID" value="AEB41519.1"/>
    <property type="molecule type" value="Genomic_DNA"/>
</dbReference>
<evidence type="ECO:0000313" key="10">
    <source>
        <dbReference type="Proteomes" id="UP000008305"/>
    </source>
</evidence>
<evidence type="ECO:0000256" key="6">
    <source>
        <dbReference type="PROSITE-ProRule" id="PRU00703"/>
    </source>
</evidence>
<dbReference type="GO" id="GO:1901135">
    <property type="term" value="P:carbohydrate derivative metabolic process"/>
    <property type="evidence" value="ECO:0007669"/>
    <property type="project" value="InterPro"/>
</dbReference>
<keyword evidence="3 6" id="KW-0129">CBS domain</keyword>
<dbReference type="GO" id="GO:0005975">
    <property type="term" value="P:carbohydrate metabolic process"/>
    <property type="evidence" value="ECO:0007669"/>
    <property type="project" value="InterPro"/>
</dbReference>
<dbReference type="Gene3D" id="3.40.50.10490">
    <property type="entry name" value="Glucose-6-phosphate isomerase like protein, domain 1"/>
    <property type="match status" value="1"/>
</dbReference>
<dbReference type="Gene3D" id="3.10.580.10">
    <property type="entry name" value="CBS-domain"/>
    <property type="match status" value="1"/>
</dbReference>
<reference evidence="9 10" key="1">
    <citation type="journal article" date="2011" name="J. Bacteriol.">
        <title>Genome sequence of the obligate intracellular animal pathogen Chlamydia pecorum E58.</title>
        <authorList>
            <person name="Mojica S."/>
            <person name="Huot Creasy H."/>
            <person name="Daugherty S."/>
            <person name="Read T.D."/>
            <person name="Kim T."/>
            <person name="Kaltenboeck B."/>
            <person name="Bavoil P."/>
            <person name="Myers G.S."/>
        </authorList>
    </citation>
    <scope>NUCLEOTIDE SEQUENCE [LARGE SCALE GENOMIC DNA]</scope>
    <source>
        <strain evidence="9 10">E58</strain>
    </source>
</reference>
<dbReference type="InterPro" id="IPR004800">
    <property type="entry name" value="KdsD/KpsF-type"/>
</dbReference>
<dbReference type="InterPro" id="IPR046342">
    <property type="entry name" value="CBS_dom_sf"/>
</dbReference>
<keyword evidence="10" id="KW-1185">Reference proteome</keyword>
<dbReference type="EC" id="5.3.1.13" evidence="9"/>
<gene>
    <name evidence="9" type="ordered locus">G5S_0543</name>
</gene>
<evidence type="ECO:0000313" key="9">
    <source>
        <dbReference type="EMBL" id="AEB41519.1"/>
    </source>
</evidence>
<dbReference type="Pfam" id="PF01380">
    <property type="entry name" value="SIS"/>
    <property type="match status" value="1"/>
</dbReference>
<feature type="site" description="Catalytically relevant" evidence="5">
    <location>
        <position position="55"/>
    </location>
</feature>
<dbReference type="GO" id="GO:0097367">
    <property type="term" value="F:carbohydrate derivative binding"/>
    <property type="evidence" value="ECO:0007669"/>
    <property type="project" value="InterPro"/>
</dbReference>
<keyword evidence="2" id="KW-0677">Repeat</keyword>
<evidence type="ECO:0000256" key="3">
    <source>
        <dbReference type="ARBA" id="ARBA00023122"/>
    </source>
</evidence>
<evidence type="ECO:0000256" key="1">
    <source>
        <dbReference type="ARBA" id="ARBA00008165"/>
    </source>
</evidence>
<evidence type="ECO:0000259" key="7">
    <source>
        <dbReference type="PROSITE" id="PS51371"/>
    </source>
</evidence>
<dbReference type="InterPro" id="IPR000644">
    <property type="entry name" value="CBS_dom"/>
</dbReference>
<dbReference type="Proteomes" id="UP000008305">
    <property type="component" value="Chromosome"/>
</dbReference>
<dbReference type="SMART" id="SM00116">
    <property type="entry name" value="CBS"/>
    <property type="match status" value="2"/>
</dbReference>
<accession>A0AA34WHX3</accession>
<dbReference type="InterPro" id="IPR035474">
    <property type="entry name" value="SIS_Kpsf"/>
</dbReference>
<feature type="domain" description="CBS" evidence="7">
    <location>
        <begin position="206"/>
        <end position="265"/>
    </location>
</feature>
<feature type="site" description="Catalytically relevant" evidence="5">
    <location>
        <position position="189"/>
    </location>
</feature>
<comment type="similarity">
    <text evidence="1 4">Belongs to the SIS family. GutQ/KpsF subfamily.</text>
</comment>